<evidence type="ECO:0000313" key="4">
    <source>
        <dbReference type="EMBL" id="MFC1419584.1"/>
    </source>
</evidence>
<evidence type="ECO:0000313" key="5">
    <source>
        <dbReference type="Proteomes" id="UP001592531"/>
    </source>
</evidence>
<keyword evidence="2" id="KW-0325">Glycoprotein</keyword>
<dbReference type="Gene3D" id="3.40.50.1000">
    <property type="entry name" value="HAD superfamily/HAD-like"/>
    <property type="match status" value="1"/>
</dbReference>
<keyword evidence="5" id="KW-1185">Reference proteome</keyword>
<dbReference type="InterPro" id="IPR014403">
    <property type="entry name" value="APS1/VSP"/>
</dbReference>
<dbReference type="PANTHER" id="PTHR31284">
    <property type="entry name" value="ACID PHOSPHATASE-LIKE PROTEIN"/>
    <property type="match status" value="1"/>
</dbReference>
<dbReference type="PANTHER" id="PTHR31284:SF10">
    <property type="entry name" value="ACID PHOSPHATASE-LIKE PROTEIN"/>
    <property type="match status" value="1"/>
</dbReference>
<comment type="caution">
    <text evidence="4">The sequence shown here is derived from an EMBL/GenBank/DDBJ whole genome shotgun (WGS) entry which is preliminary data.</text>
</comment>
<evidence type="ECO:0000256" key="2">
    <source>
        <dbReference type="ARBA" id="ARBA00023180"/>
    </source>
</evidence>
<dbReference type="InterPro" id="IPR036412">
    <property type="entry name" value="HAD-like_sf"/>
</dbReference>
<organism evidence="4 5">
    <name type="scientific">Streptacidiphilus cavernicola</name>
    <dbReference type="NCBI Taxonomy" id="3342716"/>
    <lineage>
        <taxon>Bacteria</taxon>
        <taxon>Bacillati</taxon>
        <taxon>Actinomycetota</taxon>
        <taxon>Actinomycetes</taxon>
        <taxon>Kitasatosporales</taxon>
        <taxon>Streptomycetaceae</taxon>
        <taxon>Streptacidiphilus</taxon>
    </lineage>
</organism>
<dbReference type="InterPro" id="IPR005519">
    <property type="entry name" value="Acid_phosphat_B-like"/>
</dbReference>
<keyword evidence="1 3" id="KW-0732">Signal</keyword>
<dbReference type="RefSeq" id="WP_380539136.1">
    <property type="nucleotide sequence ID" value="NZ_JBHFAB010000019.1"/>
</dbReference>
<name>A0ABV6W0R9_9ACTN</name>
<dbReference type="Pfam" id="PF03767">
    <property type="entry name" value="Acid_phosphat_B"/>
    <property type="match status" value="1"/>
</dbReference>
<proteinExistence type="predicted"/>
<reference evidence="4 5" key="1">
    <citation type="submission" date="2024-09" db="EMBL/GenBank/DDBJ databases">
        <authorList>
            <person name="Lee S.D."/>
        </authorList>
    </citation>
    <scope>NUCLEOTIDE SEQUENCE [LARGE SCALE GENOMIC DNA]</scope>
    <source>
        <strain evidence="4 5">N8-3</strain>
    </source>
</reference>
<evidence type="ECO:0000256" key="1">
    <source>
        <dbReference type="ARBA" id="ARBA00022729"/>
    </source>
</evidence>
<feature type="signal peptide" evidence="3">
    <location>
        <begin position="1"/>
        <end position="27"/>
    </location>
</feature>
<dbReference type="PIRSF" id="PIRSF002674">
    <property type="entry name" value="VSP"/>
    <property type="match status" value="1"/>
</dbReference>
<gene>
    <name evidence="4" type="ORF">ACEZDE_23545</name>
</gene>
<dbReference type="EMBL" id="JBHFAB010000019">
    <property type="protein sequence ID" value="MFC1419584.1"/>
    <property type="molecule type" value="Genomic_DNA"/>
</dbReference>
<evidence type="ECO:0000256" key="3">
    <source>
        <dbReference type="SAM" id="SignalP"/>
    </source>
</evidence>
<accession>A0ABV6W0R9</accession>
<dbReference type="InterPro" id="IPR023214">
    <property type="entry name" value="HAD_sf"/>
</dbReference>
<dbReference type="Proteomes" id="UP001592531">
    <property type="component" value="Unassembled WGS sequence"/>
</dbReference>
<sequence>MRVRTLSKHSKQLAVLAVGVVAGAVVAGGSFAMADNSAPRSDKQITNMTTEVAQIEAYYGDTVDANGEHFASPDSNYAIQVNGIEAKAEKYLAKQIKQGKQDKHGKNLKKAIVLDVDDTALSTYNYEIETTFVYNPTSNANYIATKTMPAVFGMNTLASWAQKQGYTVFYITGRPEAQRSYTAANLAAVGFPAAGASNLFLKNSAAPPAYLTCATPTYTCTTIQYKSQTRAHIESLGYDIVANFGDQYSDLSGGFAEQTYKIPNPMYYLP</sequence>
<protein>
    <submittedName>
        <fullName evidence="4">HAD family acid phosphatase</fullName>
    </submittedName>
</protein>
<dbReference type="SUPFAM" id="SSF56784">
    <property type="entry name" value="HAD-like"/>
    <property type="match status" value="1"/>
</dbReference>
<feature type="chain" id="PRO_5046870191" evidence="3">
    <location>
        <begin position="28"/>
        <end position="270"/>
    </location>
</feature>